<organism evidence="1 2">
    <name type="scientific">Nitrosomonas oligotropha</name>
    <dbReference type="NCBI Taxonomy" id="42354"/>
    <lineage>
        <taxon>Bacteria</taxon>
        <taxon>Pseudomonadati</taxon>
        <taxon>Pseudomonadota</taxon>
        <taxon>Betaproteobacteria</taxon>
        <taxon>Nitrosomonadales</taxon>
        <taxon>Nitrosomonadaceae</taxon>
        <taxon>Nitrosomonas</taxon>
    </lineage>
</organism>
<dbReference type="SUPFAM" id="SSF69279">
    <property type="entry name" value="Phage tail proteins"/>
    <property type="match status" value="1"/>
</dbReference>
<evidence type="ECO:0000313" key="2">
    <source>
        <dbReference type="Proteomes" id="UP000198814"/>
    </source>
</evidence>
<sequence length="350" mass="38327">MKPDFKVIADNQDITDLLRDRLLSLRTTDKPGLESDDCEIVIDDRDGAVAFPKKGATLEISLGYEGDGQLSFIGRYTVDEIEINGPPQSMMIRAKPADMVASLKEQKRRSWENTTLDAIVGDIARDNALQPFCPLNPAIARADQINESDVHFITRMARQYGATATVKDGKLIVITRGEGKSGSGIELPTIALHRDDIASYSLSFPDRALYSEVRASYQNRATGQLQTIVLTNETAPGTAHAPKHTDRHIHPTAAEAQAAAQSRKAALNRATMSGRIELMKGRADVGAEKWLELTGIKDEADGTYLIESVEQNFTRSAWITTLRINAGNEGKSAIGRGNAKKKELKVLKIE</sequence>
<dbReference type="Proteomes" id="UP000198814">
    <property type="component" value="Unassembled WGS sequence"/>
</dbReference>
<reference evidence="2" key="1">
    <citation type="submission" date="2016-10" db="EMBL/GenBank/DDBJ databases">
        <authorList>
            <person name="Varghese N."/>
            <person name="Submissions S."/>
        </authorList>
    </citation>
    <scope>NUCLEOTIDE SEQUENCE [LARGE SCALE GENOMIC DNA]</scope>
    <source>
        <strain evidence="2">Nm76</strain>
    </source>
</reference>
<dbReference type="STRING" id="42354.SAMN05216333_12342"/>
<dbReference type="EMBL" id="FODO01000023">
    <property type="protein sequence ID" value="SEO88443.1"/>
    <property type="molecule type" value="Genomic_DNA"/>
</dbReference>
<evidence type="ECO:0000313" key="1">
    <source>
        <dbReference type="EMBL" id="SEO88443.1"/>
    </source>
</evidence>
<keyword evidence="2" id="KW-1185">Reference proteome</keyword>
<dbReference type="Pfam" id="PF05954">
    <property type="entry name" value="Phage_GPD"/>
    <property type="match status" value="1"/>
</dbReference>
<dbReference type="RefSeq" id="WP_090321158.1">
    <property type="nucleotide sequence ID" value="NZ_FNOE01000024.1"/>
</dbReference>
<dbReference type="PANTHER" id="PTHR35862">
    <property type="entry name" value="FELS-2 PROPHAGE PROTEIN"/>
    <property type="match status" value="1"/>
</dbReference>
<dbReference type="PANTHER" id="PTHR35862:SF3">
    <property type="entry name" value="FELS-2 PROPHAGE PROTEIN"/>
    <property type="match status" value="1"/>
</dbReference>
<dbReference type="OrthoDB" id="4070623at2"/>
<evidence type="ECO:0008006" key="3">
    <source>
        <dbReference type="Google" id="ProtNLM"/>
    </source>
</evidence>
<dbReference type="AlphaFoldDB" id="A0A1H8TD80"/>
<protein>
    <recommendedName>
        <fullName evidence="3">Late control protein</fullName>
    </recommendedName>
</protein>
<accession>A0A1H8TD80</accession>
<name>A0A1H8TD80_9PROT</name>
<dbReference type="InterPro" id="IPR052726">
    <property type="entry name" value="Phage_Baseplate_Hub"/>
</dbReference>
<gene>
    <name evidence="1" type="ORF">SAMN05216333_12342</name>
</gene>
<proteinExistence type="predicted"/>